<keyword evidence="1" id="KW-0962">Peroxisome biogenesis</keyword>
<keyword evidence="7" id="KW-1185">Reference proteome</keyword>
<protein>
    <submittedName>
        <fullName evidence="6">Uncharacterized protein</fullName>
    </submittedName>
</protein>
<dbReference type="EMBL" id="KE346362">
    <property type="protein sequence ID" value="KJE91624.1"/>
    <property type="molecule type" value="Genomic_DNA"/>
</dbReference>
<dbReference type="InParanoid" id="A0A0D2X1Y6"/>
<keyword evidence="3" id="KW-0576">Peroxisome</keyword>
<dbReference type="GO" id="GO:0005778">
    <property type="term" value="C:peroxisomal membrane"/>
    <property type="evidence" value="ECO:0007669"/>
    <property type="project" value="UniProtKB-SubCell"/>
</dbReference>
<dbReference type="OrthoDB" id="411017at2759"/>
<comment type="subcellular location">
    <subcellularLocation>
        <location evidence="4">Peroxisome membrane</location>
    </subcellularLocation>
</comment>
<dbReference type="AlphaFoldDB" id="A0A0D2X1Y6"/>
<evidence type="ECO:0000313" key="6">
    <source>
        <dbReference type="EMBL" id="KJE91624.1"/>
    </source>
</evidence>
<evidence type="ECO:0000256" key="2">
    <source>
        <dbReference type="ARBA" id="ARBA00023136"/>
    </source>
</evidence>
<dbReference type="PANTHER" id="PTHR12652">
    <property type="entry name" value="PEROXISOMAL BIOGENESIS FACTOR 11"/>
    <property type="match status" value="1"/>
</dbReference>
<evidence type="ECO:0000256" key="1">
    <source>
        <dbReference type="ARBA" id="ARBA00022593"/>
    </source>
</evidence>
<evidence type="ECO:0000256" key="5">
    <source>
        <dbReference type="SAM" id="MobiDB-lite"/>
    </source>
</evidence>
<dbReference type="InterPro" id="IPR008733">
    <property type="entry name" value="PEX11"/>
</dbReference>
<name>A0A0D2X1Y6_CAPO3</name>
<dbReference type="Proteomes" id="UP000008743">
    <property type="component" value="Unassembled WGS sequence"/>
</dbReference>
<accession>A0A0D2X1Y6</accession>
<dbReference type="PhylomeDB" id="A0A0D2X1Y6"/>
<gene>
    <name evidence="6" type="ORF">CAOG_002737</name>
</gene>
<dbReference type="eggNOG" id="ENOG502S7AD">
    <property type="taxonomic scope" value="Eukaryota"/>
</dbReference>
<evidence type="ECO:0000256" key="3">
    <source>
        <dbReference type="ARBA" id="ARBA00023140"/>
    </source>
</evidence>
<dbReference type="RefSeq" id="XP_004349487.1">
    <property type="nucleotide sequence ID" value="XM_004349437.2"/>
</dbReference>
<sequence length="331" mass="36236">MLLLGAGSGNLTDLRPWPRISPVTIEFLDRTAGRDKLYRTLQYATRLVQWAASEDVVLRLHQAGWIQKRNDDAQHGKLAPAAARQPSHPGEASETSSSATKMGSESSASGRGRQQPANGSRLAPSSSASAAASAASSSGPNTTTTALAPAPHRTTPWDDSTERWRLRVIQAAKQLEQSVSQGRRLFRLLKVLNMYQVFVSYSDQKPLVFVLKQLRTLIYAAYFVLDNIVWASSSGLYTLAPEKRVRIGSLSSETWLITTVLSFVIDLITHQTTVDSLLRHLADFPMAFTLVRGIRLGDGWIGVLGLISSLAGCHAEVTKARRDLSSRKLSR</sequence>
<evidence type="ECO:0000313" key="7">
    <source>
        <dbReference type="Proteomes" id="UP000008743"/>
    </source>
</evidence>
<feature type="compositionally biased region" description="Low complexity" evidence="5">
    <location>
        <begin position="125"/>
        <end position="154"/>
    </location>
</feature>
<organism evidence="6 7">
    <name type="scientific">Capsaspora owczarzaki (strain ATCC 30864)</name>
    <dbReference type="NCBI Taxonomy" id="595528"/>
    <lineage>
        <taxon>Eukaryota</taxon>
        <taxon>Filasterea</taxon>
        <taxon>Capsaspora</taxon>
    </lineage>
</organism>
<proteinExistence type="predicted"/>
<evidence type="ECO:0000256" key="4">
    <source>
        <dbReference type="ARBA" id="ARBA00046271"/>
    </source>
</evidence>
<dbReference type="PANTHER" id="PTHR12652:SF50">
    <property type="entry name" value="PEROXIN 11"/>
    <property type="match status" value="1"/>
</dbReference>
<feature type="compositionally biased region" description="Polar residues" evidence="5">
    <location>
        <begin position="93"/>
        <end position="109"/>
    </location>
</feature>
<dbReference type="GO" id="GO:0016559">
    <property type="term" value="P:peroxisome fission"/>
    <property type="evidence" value="ECO:0007669"/>
    <property type="project" value="InterPro"/>
</dbReference>
<keyword evidence="2" id="KW-0472">Membrane</keyword>
<feature type="region of interest" description="Disordered" evidence="5">
    <location>
        <begin position="71"/>
        <end position="159"/>
    </location>
</feature>
<dbReference type="Pfam" id="PF05648">
    <property type="entry name" value="PEX11"/>
    <property type="match status" value="2"/>
</dbReference>
<reference evidence="7" key="1">
    <citation type="submission" date="2011-02" db="EMBL/GenBank/DDBJ databases">
        <title>The Genome Sequence of Capsaspora owczarzaki ATCC 30864.</title>
        <authorList>
            <person name="Russ C."/>
            <person name="Cuomo C."/>
            <person name="Burger G."/>
            <person name="Gray M.W."/>
            <person name="Holland P.W.H."/>
            <person name="King N."/>
            <person name="Lang F.B.F."/>
            <person name="Roger A.J."/>
            <person name="Ruiz-Trillo I."/>
            <person name="Young S.K."/>
            <person name="Zeng Q."/>
            <person name="Gargeya S."/>
            <person name="Alvarado L."/>
            <person name="Berlin A."/>
            <person name="Chapman S.B."/>
            <person name="Chen Z."/>
            <person name="Freedman E."/>
            <person name="Gellesch M."/>
            <person name="Goldberg J."/>
            <person name="Griggs A."/>
            <person name="Gujja S."/>
            <person name="Heilman E."/>
            <person name="Heiman D."/>
            <person name="Howarth C."/>
            <person name="Mehta T."/>
            <person name="Neiman D."/>
            <person name="Pearson M."/>
            <person name="Roberts A."/>
            <person name="Saif S."/>
            <person name="Shea T."/>
            <person name="Shenoy N."/>
            <person name="Sisk P."/>
            <person name="Stolte C."/>
            <person name="Sykes S."/>
            <person name="White J."/>
            <person name="Yandava C."/>
            <person name="Haas B."/>
            <person name="Nusbaum C."/>
            <person name="Birren B."/>
        </authorList>
    </citation>
    <scope>NUCLEOTIDE SEQUENCE</scope>
    <source>
        <strain evidence="7">ATCC 30864</strain>
    </source>
</reference>